<protein>
    <submittedName>
        <fullName evidence="2">Uncharacterized protein</fullName>
    </submittedName>
</protein>
<gene>
    <name evidence="2" type="ORF">POKL1161_LOCUS941</name>
</gene>
<organism evidence="2">
    <name type="scientific">Picochlorum oklahomense</name>
    <dbReference type="NCBI Taxonomy" id="249345"/>
    <lineage>
        <taxon>Eukaryota</taxon>
        <taxon>Viridiplantae</taxon>
        <taxon>Chlorophyta</taxon>
        <taxon>core chlorophytes</taxon>
        <taxon>Trebouxiophyceae</taxon>
        <taxon>Trebouxiophyceae incertae sedis</taxon>
        <taxon>Picochlorum</taxon>
    </lineage>
</organism>
<feature type="transmembrane region" description="Helical" evidence="1">
    <location>
        <begin position="219"/>
        <end position="242"/>
    </location>
</feature>
<evidence type="ECO:0000256" key="1">
    <source>
        <dbReference type="SAM" id="Phobius"/>
    </source>
</evidence>
<accession>A0A7S1CV92</accession>
<keyword evidence="1" id="KW-1133">Transmembrane helix</keyword>
<dbReference type="EMBL" id="HBFV01001343">
    <property type="protein sequence ID" value="CAD8928588.1"/>
    <property type="molecule type" value="Transcribed_RNA"/>
</dbReference>
<evidence type="ECO:0000313" key="2">
    <source>
        <dbReference type="EMBL" id="CAD8928588.1"/>
    </source>
</evidence>
<reference evidence="2" key="1">
    <citation type="submission" date="2021-01" db="EMBL/GenBank/DDBJ databases">
        <authorList>
            <person name="Corre E."/>
            <person name="Pelletier E."/>
            <person name="Niang G."/>
            <person name="Scheremetjew M."/>
            <person name="Finn R."/>
            <person name="Kale V."/>
            <person name="Holt S."/>
            <person name="Cochrane G."/>
            <person name="Meng A."/>
            <person name="Brown T."/>
            <person name="Cohen L."/>
        </authorList>
    </citation>
    <scope>NUCLEOTIDE SEQUENCE</scope>
    <source>
        <strain evidence="2">CCMP2329</strain>
    </source>
</reference>
<proteinExistence type="predicted"/>
<keyword evidence="1" id="KW-0472">Membrane</keyword>
<feature type="transmembrane region" description="Helical" evidence="1">
    <location>
        <begin position="248"/>
        <end position="266"/>
    </location>
</feature>
<keyword evidence="1" id="KW-0812">Transmembrane</keyword>
<name>A0A7S1CV92_9CHLO</name>
<sequence length="275" mass="30223">MNLGTNLHHKCICDSVYASRWIARPSTSYRGLGYGGQGRRTLLCRSGVSYPKDEDRTPQSSRSVENEKKIPVKFRLVREGKHHATDELLFSKIGKSSHVGQDDIAVAEDAEGSQSLPILPKIQSLKLSKKKNAEEDLRTEVTQQHFGGALTTLVFGAALLSERLNGVGIVQNLELHNKGFHPVLLFAILFLIVASAWPEKRESRQPTLLVRIQMAGARFAYLGLASAIAAEMFTGKGVLSLLDVETGIEAFSDVEAVLVFLTMLVLTGPQSRQIR</sequence>
<feature type="transmembrane region" description="Helical" evidence="1">
    <location>
        <begin position="179"/>
        <end position="198"/>
    </location>
</feature>
<dbReference type="AlphaFoldDB" id="A0A7S1CV92"/>